<dbReference type="RefSeq" id="WP_253618919.1">
    <property type="nucleotide sequence ID" value="NZ_JAMZDE010000006.1"/>
</dbReference>
<dbReference type="EMBL" id="JAMZDE010000006">
    <property type="protein sequence ID" value="MCP1339262.1"/>
    <property type="molecule type" value="Genomic_DNA"/>
</dbReference>
<evidence type="ECO:0000313" key="2">
    <source>
        <dbReference type="EMBL" id="MCP1339262.1"/>
    </source>
</evidence>
<accession>A0A9X2FU01</accession>
<comment type="caution">
    <text evidence="2">The sequence shown here is derived from an EMBL/GenBank/DDBJ whole genome shotgun (WGS) entry which is preliminary data.</text>
</comment>
<evidence type="ECO:0000313" key="3">
    <source>
        <dbReference type="Proteomes" id="UP001139474"/>
    </source>
</evidence>
<name>A0A9X2FU01_9GAMM</name>
<keyword evidence="1" id="KW-0812">Transmembrane</keyword>
<feature type="transmembrane region" description="Helical" evidence="1">
    <location>
        <begin position="44"/>
        <end position="62"/>
    </location>
</feature>
<keyword evidence="1" id="KW-0472">Membrane</keyword>
<reference evidence="2" key="1">
    <citation type="submission" date="2022-06" db="EMBL/GenBank/DDBJ databases">
        <title>Idiomarina rhizosphaerae M1R2S28.</title>
        <authorList>
            <person name="Sun J.-Q."/>
            <person name="Li L.-F."/>
        </authorList>
    </citation>
    <scope>NUCLEOTIDE SEQUENCE</scope>
    <source>
        <strain evidence="2">M1R2S28</strain>
    </source>
</reference>
<dbReference type="AlphaFoldDB" id="A0A9X2FU01"/>
<dbReference type="Proteomes" id="UP001139474">
    <property type="component" value="Unassembled WGS sequence"/>
</dbReference>
<feature type="transmembrane region" description="Helical" evidence="1">
    <location>
        <begin position="68"/>
        <end position="99"/>
    </location>
</feature>
<gene>
    <name evidence="2" type="ORF">NJR55_06605</name>
</gene>
<keyword evidence="3" id="KW-1185">Reference proteome</keyword>
<sequence length="131" mass="15230">MSYEMSSEQLRDEEEALRNQIRELTPEQRKEYYRLEGQKIKDPDTYAVLNWFIMAGLHHFYLGNTQRGVINLCVMLVGLVFLPFLPIVGVIILVGIVIVELPQLFKSQQIVHAYNNNVMRELIHKVKSNNA</sequence>
<evidence type="ECO:0000256" key="1">
    <source>
        <dbReference type="SAM" id="Phobius"/>
    </source>
</evidence>
<keyword evidence="1" id="KW-1133">Transmembrane helix</keyword>
<proteinExistence type="predicted"/>
<organism evidence="2 3">
    <name type="scientific">Idiomarina rhizosphaerae</name>
    <dbReference type="NCBI Taxonomy" id="2961572"/>
    <lineage>
        <taxon>Bacteria</taxon>
        <taxon>Pseudomonadati</taxon>
        <taxon>Pseudomonadota</taxon>
        <taxon>Gammaproteobacteria</taxon>
        <taxon>Alteromonadales</taxon>
        <taxon>Idiomarinaceae</taxon>
        <taxon>Idiomarina</taxon>
    </lineage>
</organism>
<protein>
    <submittedName>
        <fullName evidence="2">TM2 domain-containing protein</fullName>
    </submittedName>
</protein>